<dbReference type="SUPFAM" id="SSF56672">
    <property type="entry name" value="DNA/RNA polymerases"/>
    <property type="match status" value="1"/>
</dbReference>
<dbReference type="Pfam" id="PF07727">
    <property type="entry name" value="RVT_2"/>
    <property type="match status" value="1"/>
</dbReference>
<accession>A0A6D2KK73</accession>
<feature type="compositionally biased region" description="Polar residues" evidence="3">
    <location>
        <begin position="784"/>
        <end position="797"/>
    </location>
</feature>
<comment type="caution">
    <text evidence="5">The sequence shown here is derived from an EMBL/GenBank/DDBJ whole genome shotgun (WGS) entry which is preliminary data.</text>
</comment>
<evidence type="ECO:0000256" key="3">
    <source>
        <dbReference type="SAM" id="MobiDB-lite"/>
    </source>
</evidence>
<sequence>MLEMSKEGLIPGFDMNVEKCRTCMLTKITRKKFDSIVRVSEVLGLIHSDLCDLHATPSLGNKKYFVTFIDDYSRYCSVYLLHSKDEALEKFKVYKTEVELQQSNLIKKLRTDRGGEYYDPAYFQSVGIIHEVTAPYTPQQNGVSERKNRVLKEMVNSMLSYSGLSDGFWGEGMLTACYLLNRVPNKRNKITPYELWYKKKSNLNYLRVWGCRAVVRLPQPKIRTLGERGIDCIFIGYAEHSKAYRFYVIEPNDSIAVHTVIESRDAIFDENRFTSIPRPKDLVSFGTGQGDGTNVRSNISACVPTTSESPVLRRSKRGRIEKSFGPEFQIYLVEGSRDEIVLQYSYCYLVGDEPRTFSEAMASIDAAFWKEAVNDEMDSIVGSNTYFLTDLPPGCKALGCKWIFTKKMLIGGAIDKFKARLVIQGFRQREGIDYFDTYAPVVRISSIRFLIGLAAIHDLVIHQMDVKTAFLNGVLEEEVYMEQPEGFVVPGSEHKVCKLVKSLYGLKQAPKQWHQRFDEAVLSFGFKINQSDKCLYSKFDDSSNGVIICLYVDDMLIFGTNLRLVELTKEFLSSNFAMKDMGEADVILGIRIKRDNGRICLSQSHYVEKVLKKFNYLNCAPVSTPMEASVKLMPNTGKAVLQHEYSQVIGCLMYAMTSTRPDIAYAVGRLSRYTSNPSTHHWQAVKRVLKYLRGTMDYGLCYGGFPSVLEGYSDASWITNVEDHTSTSGWVFLLGERERSPTPNHPPFYCNAITRRSSTQVHEDNEEEEREYEEELNDEDEEQSININASPKQSMDTPSPRDPRFSPRSQASTLPRLEAMQRPSPPAEEEDTWQYDPIDPNKISPMKLKEFNAKVKSLPFYVTFEEAWDKHGLVEFFFTTSENKEEIHQLFRKARFPIAPHGVNQPPSPPSSPPPQWYVNSISREKLAEFNQFVQTLPASMSFKEAWRHYPFTPFFHNCKETPEDIKELFEKAKVQPTFKTLYKIEDPGQFSIPCQVNGHYFDRTLCDSGSCINLMPTQTAKLLGITRLQPAQISIGLANHTIAKPRGVVVDVLLEIGDIKIPVDFHVINIQGGCDTPLILGRPFLATAGAVMDLPNRRMSLANVDKTVFYKTIPFIAPNKLSYLITAQGRPREPPDHTQGHNETRTKRLCLRPCPYPISN</sequence>
<dbReference type="GO" id="GO:0003676">
    <property type="term" value="F:nucleic acid binding"/>
    <property type="evidence" value="ECO:0007669"/>
    <property type="project" value="InterPro"/>
</dbReference>
<feature type="domain" description="Integrase catalytic" evidence="4">
    <location>
        <begin position="37"/>
        <end position="200"/>
    </location>
</feature>
<dbReference type="InterPro" id="IPR001584">
    <property type="entry name" value="Integrase_cat-core"/>
</dbReference>
<dbReference type="OrthoDB" id="2596766at2759"/>
<dbReference type="Pfam" id="PF25597">
    <property type="entry name" value="SH3_retrovirus"/>
    <property type="match status" value="1"/>
</dbReference>
<dbReference type="Pfam" id="PF13650">
    <property type="entry name" value="Asp_protease_2"/>
    <property type="match status" value="1"/>
</dbReference>
<evidence type="ECO:0000256" key="2">
    <source>
        <dbReference type="ARBA" id="ARBA00022801"/>
    </source>
</evidence>
<keyword evidence="6" id="KW-1185">Reference proteome</keyword>
<organism evidence="5 6">
    <name type="scientific">Microthlaspi erraticum</name>
    <dbReference type="NCBI Taxonomy" id="1685480"/>
    <lineage>
        <taxon>Eukaryota</taxon>
        <taxon>Viridiplantae</taxon>
        <taxon>Streptophyta</taxon>
        <taxon>Embryophyta</taxon>
        <taxon>Tracheophyta</taxon>
        <taxon>Spermatophyta</taxon>
        <taxon>Magnoliopsida</taxon>
        <taxon>eudicotyledons</taxon>
        <taxon>Gunneridae</taxon>
        <taxon>Pentapetalae</taxon>
        <taxon>rosids</taxon>
        <taxon>malvids</taxon>
        <taxon>Brassicales</taxon>
        <taxon>Brassicaceae</taxon>
        <taxon>Coluteocarpeae</taxon>
        <taxon>Microthlaspi</taxon>
    </lineage>
</organism>
<dbReference type="Gene3D" id="2.40.70.10">
    <property type="entry name" value="Acid Proteases"/>
    <property type="match status" value="1"/>
</dbReference>
<protein>
    <recommendedName>
        <fullName evidence="4">Integrase catalytic domain-containing protein</fullName>
    </recommendedName>
</protein>
<dbReference type="GO" id="GO:0015074">
    <property type="term" value="P:DNA integration"/>
    <property type="evidence" value="ECO:0007669"/>
    <property type="project" value="InterPro"/>
</dbReference>
<feature type="region of interest" description="Disordered" evidence="3">
    <location>
        <begin position="743"/>
        <end position="838"/>
    </location>
</feature>
<dbReference type="InterPro" id="IPR012337">
    <property type="entry name" value="RNaseH-like_sf"/>
</dbReference>
<name>A0A6D2KK73_9BRAS</name>
<evidence type="ECO:0000313" key="5">
    <source>
        <dbReference type="EMBL" id="CAA7053433.1"/>
    </source>
</evidence>
<dbReference type="InterPro" id="IPR039537">
    <property type="entry name" value="Retrotran_Ty1/copia-like"/>
</dbReference>
<evidence type="ECO:0000313" key="6">
    <source>
        <dbReference type="Proteomes" id="UP000467841"/>
    </source>
</evidence>
<dbReference type="GO" id="GO:0046872">
    <property type="term" value="F:metal ion binding"/>
    <property type="evidence" value="ECO:0007669"/>
    <property type="project" value="UniProtKB-KW"/>
</dbReference>
<keyword evidence="1" id="KW-0479">Metal-binding</keyword>
<keyword evidence="2" id="KW-0378">Hydrolase</keyword>
<dbReference type="SUPFAM" id="SSF53098">
    <property type="entry name" value="Ribonuclease H-like"/>
    <property type="match status" value="1"/>
</dbReference>
<dbReference type="InterPro" id="IPR043502">
    <property type="entry name" value="DNA/RNA_pol_sf"/>
</dbReference>
<dbReference type="InterPro" id="IPR013103">
    <property type="entry name" value="RVT_2"/>
</dbReference>
<dbReference type="SUPFAM" id="SSF50630">
    <property type="entry name" value="Acid proteases"/>
    <property type="match status" value="1"/>
</dbReference>
<dbReference type="PANTHER" id="PTHR42648:SF30">
    <property type="entry name" value="RIBONUCLEASE H-LIKE DOMAIN, GAG-PRE-INTEGRASE DOMAIN PROTEIN-RELATED"/>
    <property type="match status" value="1"/>
</dbReference>
<evidence type="ECO:0000256" key="1">
    <source>
        <dbReference type="ARBA" id="ARBA00022723"/>
    </source>
</evidence>
<dbReference type="EMBL" id="CACVBM020001532">
    <property type="protein sequence ID" value="CAA7053433.1"/>
    <property type="molecule type" value="Genomic_DNA"/>
</dbReference>
<evidence type="ECO:0000259" key="4">
    <source>
        <dbReference type="PROSITE" id="PS50994"/>
    </source>
</evidence>
<dbReference type="CDD" id="cd00303">
    <property type="entry name" value="retropepsin_like"/>
    <property type="match status" value="1"/>
</dbReference>
<dbReference type="Gene3D" id="3.30.420.10">
    <property type="entry name" value="Ribonuclease H-like superfamily/Ribonuclease H"/>
    <property type="match status" value="1"/>
</dbReference>
<dbReference type="PANTHER" id="PTHR42648">
    <property type="entry name" value="TRANSPOSASE, PUTATIVE-RELATED"/>
    <property type="match status" value="1"/>
</dbReference>
<gene>
    <name evidence="5" type="ORF">MERR_LOCUS40669</name>
</gene>
<dbReference type="Proteomes" id="UP000467841">
    <property type="component" value="Unassembled WGS sequence"/>
</dbReference>
<dbReference type="PROSITE" id="PS50994">
    <property type="entry name" value="INTEGRASE"/>
    <property type="match status" value="1"/>
</dbReference>
<dbReference type="InterPro" id="IPR021109">
    <property type="entry name" value="Peptidase_aspartic_dom_sf"/>
</dbReference>
<dbReference type="InterPro" id="IPR036397">
    <property type="entry name" value="RNaseH_sf"/>
</dbReference>
<proteinExistence type="predicted"/>
<dbReference type="AlphaFoldDB" id="A0A6D2KK73"/>
<reference evidence="5" key="1">
    <citation type="submission" date="2020-01" db="EMBL/GenBank/DDBJ databases">
        <authorList>
            <person name="Mishra B."/>
        </authorList>
    </citation>
    <scope>NUCLEOTIDE SEQUENCE [LARGE SCALE GENOMIC DNA]</scope>
</reference>
<dbReference type="InterPro" id="IPR057670">
    <property type="entry name" value="SH3_retrovirus"/>
</dbReference>
<feature type="compositionally biased region" description="Acidic residues" evidence="3">
    <location>
        <begin position="764"/>
        <end position="783"/>
    </location>
</feature>
<dbReference type="GO" id="GO:0016787">
    <property type="term" value="F:hydrolase activity"/>
    <property type="evidence" value="ECO:0007669"/>
    <property type="project" value="UniProtKB-KW"/>
</dbReference>